<dbReference type="Gene3D" id="2.30.29.30">
    <property type="entry name" value="Pleckstrin-homology domain (PH domain)/Phosphotyrosine-binding domain (PTB)"/>
    <property type="match status" value="1"/>
</dbReference>
<dbReference type="PANTHER" id="PTHR14383:SF5">
    <property type="entry name" value="RUN DOMAIN-CONTAINING PROTEIN"/>
    <property type="match status" value="1"/>
</dbReference>
<evidence type="ECO:0000256" key="1">
    <source>
        <dbReference type="SAM" id="MobiDB-lite"/>
    </source>
</evidence>
<accession>A0AAD8AD38</accession>
<dbReference type="Pfam" id="PF25530">
    <property type="entry name" value="EF-hand_SWAP70_N"/>
    <property type="match status" value="1"/>
</dbReference>
<evidence type="ECO:0000313" key="3">
    <source>
        <dbReference type="EMBL" id="KAJ9596913.1"/>
    </source>
</evidence>
<reference evidence="3" key="1">
    <citation type="journal article" date="2023" name="IScience">
        <title>Live-bearing cockroach genome reveals convergent evolutionary mechanisms linked to viviparity in insects and beyond.</title>
        <authorList>
            <person name="Fouks B."/>
            <person name="Harrison M.C."/>
            <person name="Mikhailova A.A."/>
            <person name="Marchal E."/>
            <person name="English S."/>
            <person name="Carruthers M."/>
            <person name="Jennings E.C."/>
            <person name="Chiamaka E.L."/>
            <person name="Frigard R.A."/>
            <person name="Pippel M."/>
            <person name="Attardo G.M."/>
            <person name="Benoit J.B."/>
            <person name="Bornberg-Bauer E."/>
            <person name="Tobe S.S."/>
        </authorList>
    </citation>
    <scope>NUCLEOTIDE SEQUENCE</scope>
    <source>
        <strain evidence="3">Stay&amp;Tobe</strain>
    </source>
</reference>
<protein>
    <recommendedName>
        <fullName evidence="2">PH domain-containing protein</fullName>
    </recommendedName>
</protein>
<feature type="domain" description="PH" evidence="2">
    <location>
        <begin position="229"/>
        <end position="326"/>
    </location>
</feature>
<dbReference type="GO" id="GO:0005737">
    <property type="term" value="C:cytoplasm"/>
    <property type="evidence" value="ECO:0007669"/>
    <property type="project" value="TreeGrafter"/>
</dbReference>
<dbReference type="Pfam" id="PF00169">
    <property type="entry name" value="PH"/>
    <property type="match status" value="1"/>
</dbReference>
<name>A0AAD8AD38_DIPPU</name>
<feature type="region of interest" description="Disordered" evidence="1">
    <location>
        <begin position="539"/>
        <end position="576"/>
    </location>
</feature>
<dbReference type="GO" id="GO:0005634">
    <property type="term" value="C:nucleus"/>
    <property type="evidence" value="ECO:0007669"/>
    <property type="project" value="TreeGrafter"/>
</dbReference>
<dbReference type="Proteomes" id="UP001233999">
    <property type="component" value="Unassembled WGS sequence"/>
</dbReference>
<dbReference type="CDD" id="cd13273">
    <property type="entry name" value="PH_SWAP-70"/>
    <property type="match status" value="1"/>
</dbReference>
<dbReference type="InterPro" id="IPR057837">
    <property type="entry name" value="PH_SWAP70"/>
</dbReference>
<comment type="caution">
    <text evidence="3">The sequence shown here is derived from an EMBL/GenBank/DDBJ whole genome shotgun (WGS) entry which is preliminary data.</text>
</comment>
<reference evidence="3" key="2">
    <citation type="submission" date="2023-05" db="EMBL/GenBank/DDBJ databases">
        <authorList>
            <person name="Fouks B."/>
        </authorList>
    </citation>
    <scope>NUCLEOTIDE SEQUENCE</scope>
    <source>
        <strain evidence="3">Stay&amp;Tobe</strain>
        <tissue evidence="3">Testes</tissue>
    </source>
</reference>
<organism evidence="3 4">
    <name type="scientific">Diploptera punctata</name>
    <name type="common">Pacific beetle cockroach</name>
    <dbReference type="NCBI Taxonomy" id="6984"/>
    <lineage>
        <taxon>Eukaryota</taxon>
        <taxon>Metazoa</taxon>
        <taxon>Ecdysozoa</taxon>
        <taxon>Arthropoda</taxon>
        <taxon>Hexapoda</taxon>
        <taxon>Insecta</taxon>
        <taxon>Pterygota</taxon>
        <taxon>Neoptera</taxon>
        <taxon>Polyneoptera</taxon>
        <taxon>Dictyoptera</taxon>
        <taxon>Blattodea</taxon>
        <taxon>Blaberoidea</taxon>
        <taxon>Blaberidae</taxon>
        <taxon>Diplopterinae</taxon>
        <taxon>Diploptera</taxon>
    </lineage>
</organism>
<dbReference type="PROSITE" id="PS50003">
    <property type="entry name" value="PH_DOMAIN"/>
    <property type="match status" value="1"/>
</dbReference>
<feature type="compositionally biased region" description="Basic and acidic residues" evidence="1">
    <location>
        <begin position="344"/>
        <end position="356"/>
    </location>
</feature>
<dbReference type="PANTHER" id="PTHR14383">
    <property type="entry name" value="SWAP-70 RECOMBINASE"/>
    <property type="match status" value="1"/>
</dbReference>
<dbReference type="InterPro" id="IPR001849">
    <property type="entry name" value="PH_domain"/>
</dbReference>
<dbReference type="SMART" id="SM00233">
    <property type="entry name" value="PH"/>
    <property type="match status" value="1"/>
</dbReference>
<dbReference type="EMBL" id="JASPKZ010001954">
    <property type="protein sequence ID" value="KAJ9596913.1"/>
    <property type="molecule type" value="Genomic_DNA"/>
</dbReference>
<feature type="region of interest" description="Disordered" evidence="1">
    <location>
        <begin position="336"/>
        <end position="356"/>
    </location>
</feature>
<evidence type="ECO:0000313" key="4">
    <source>
        <dbReference type="Proteomes" id="UP001233999"/>
    </source>
</evidence>
<gene>
    <name evidence="3" type="ORF">L9F63_012038</name>
</gene>
<dbReference type="InterPro" id="IPR011993">
    <property type="entry name" value="PH-like_dom_sf"/>
</dbReference>
<proteinExistence type="predicted"/>
<evidence type="ECO:0000259" key="2">
    <source>
        <dbReference type="PROSITE" id="PS50003"/>
    </source>
</evidence>
<dbReference type="InterPro" id="IPR057836">
    <property type="entry name" value="EF-hand_SWAP70_N"/>
</dbReference>
<dbReference type="SUPFAM" id="SSF50729">
    <property type="entry name" value="PH domain-like"/>
    <property type="match status" value="1"/>
</dbReference>
<keyword evidence="4" id="KW-1185">Reference proteome</keyword>
<sequence length="576" mass="67547">MSLLLRNVTNSIWHAFNALTTDKRGIVVKSKLKVLTANIGTLLDLYGIEKGLDHYRSTPDLNFEHYKYYLQKEVFSSLPDTTLTVKVLRDLEEKIDEVCWLVCRKRYFDQRERPVFQDQSVYKLFRIFCLLAELLPDDNNDTRECFQVLLHVSEANSIACQLASAVGMDENQASLLSFETVTGVTAFRFSTFLAVLEAKCTSKLEDSSSLEQDGIEEAITDMYQTYLYDVIKKGPLLKKGYLLPTLREYWFVLQPTEINYYKGQDEKEHCGSITLDAHCRVDACTSTGRDKVQRFTIHSGERNYELAALDHRSRLQWLSALQTAIVHSSGTSFQRLQARRRRQQRDAAETTRRSEEIRRHSNHLLDMEQTRAQLQAEKLARAAAESQARALEAVHREEERKLQELEDVRIRLEKLLQEETQAKRDEEIVRNLQARVLREEWEKREELERLQEEQRIILEQEREKRREFEEMQREKEAQLQEAEERLRQLETERIQLDKELHVARDKITYSEKSKEVLEARLRVMAPQVRETDRVRRALSFMPSTKERPSIVTVRSHSLRRSAQDNGQMIDDSDSTK</sequence>
<dbReference type="AlphaFoldDB" id="A0AAD8AD38"/>